<protein>
    <submittedName>
        <fullName evidence="2">Uncharacterized protein</fullName>
    </submittedName>
</protein>
<proteinExistence type="predicted"/>
<evidence type="ECO:0000313" key="3">
    <source>
        <dbReference type="Proteomes" id="UP000070533"/>
    </source>
</evidence>
<dbReference type="STRING" id="28128.HMPREF3226_01561"/>
<keyword evidence="1" id="KW-0472">Membrane</keyword>
<keyword evidence="3" id="KW-1185">Reference proteome</keyword>
<gene>
    <name evidence="2" type="ORF">HMPREF3226_01561</name>
</gene>
<reference evidence="3" key="1">
    <citation type="submission" date="2016-01" db="EMBL/GenBank/DDBJ databases">
        <authorList>
            <person name="Mitreva M."/>
            <person name="Pepin K.H."/>
            <person name="Mihindukulasuriya K.A."/>
            <person name="Fulton R."/>
            <person name="Fronick C."/>
            <person name="O'Laughlin M."/>
            <person name="Miner T."/>
            <person name="Herter B."/>
            <person name="Rosa B.A."/>
            <person name="Cordes M."/>
            <person name="Tomlinson C."/>
            <person name="Wollam A."/>
            <person name="Palsikar V.B."/>
            <person name="Mardis E.R."/>
            <person name="Wilson R.K."/>
        </authorList>
    </citation>
    <scope>NUCLEOTIDE SEQUENCE [LARGE SCALE GENOMIC DNA]</scope>
    <source>
        <strain evidence="3">MJR7716</strain>
    </source>
</reference>
<dbReference type="PATRIC" id="fig|28128.5.peg.1600"/>
<keyword evidence="1" id="KW-1133">Transmembrane helix</keyword>
<dbReference type="OrthoDB" id="1121419at2"/>
<dbReference type="AlphaFoldDB" id="A0A133Q6V7"/>
<evidence type="ECO:0000313" key="2">
    <source>
        <dbReference type="EMBL" id="KXA38600.1"/>
    </source>
</evidence>
<organism evidence="2 3">
    <name type="scientific">Prevotella corporis</name>
    <dbReference type="NCBI Taxonomy" id="28128"/>
    <lineage>
        <taxon>Bacteria</taxon>
        <taxon>Pseudomonadati</taxon>
        <taxon>Bacteroidota</taxon>
        <taxon>Bacteroidia</taxon>
        <taxon>Bacteroidales</taxon>
        <taxon>Prevotellaceae</taxon>
        <taxon>Prevotella</taxon>
    </lineage>
</organism>
<keyword evidence="1" id="KW-0812">Transmembrane</keyword>
<dbReference type="EMBL" id="LRQG01000109">
    <property type="protein sequence ID" value="KXA38600.1"/>
    <property type="molecule type" value="Genomic_DNA"/>
</dbReference>
<name>A0A133Q6V7_9BACT</name>
<evidence type="ECO:0000256" key="1">
    <source>
        <dbReference type="SAM" id="Phobius"/>
    </source>
</evidence>
<feature type="transmembrane region" description="Helical" evidence="1">
    <location>
        <begin position="59"/>
        <end position="79"/>
    </location>
</feature>
<dbReference type="RefSeq" id="WP_060940785.1">
    <property type="nucleotide sequence ID" value="NZ_CAMXYN010000027.1"/>
</dbReference>
<dbReference type="Proteomes" id="UP000070533">
    <property type="component" value="Unassembled WGS sequence"/>
</dbReference>
<comment type="caution">
    <text evidence="2">The sequence shown here is derived from an EMBL/GenBank/DDBJ whole genome shotgun (WGS) entry which is preliminary data.</text>
</comment>
<accession>A0A133Q6V7</accession>
<sequence>MDLEKQLLSEYGNKRPFKVSDGYFDNLSERIMEHISIDAGNVEQTHKKNIKLIRRLKPLLMAASIIGFVFLAVLSYRVFMGNTSLFSDVNETSIEKETPTNEKLTAEDIDEAVDYMMIDEEDIYACLSDN</sequence>